<gene>
    <name evidence="5" type="ORF">ACH50_10650</name>
</gene>
<dbReference type="STRING" id="1121863.GCA_000621185_02304"/>
<keyword evidence="6" id="KW-1185">Reference proteome</keyword>
<dbReference type="GO" id="GO:0045493">
    <property type="term" value="P:xylan catabolic process"/>
    <property type="evidence" value="ECO:0007669"/>
    <property type="project" value="UniProtKB-KW"/>
</dbReference>
<dbReference type="Proteomes" id="UP000037315">
    <property type="component" value="Unassembled WGS sequence"/>
</dbReference>
<dbReference type="GO" id="GO:0004553">
    <property type="term" value="F:hydrolase activity, hydrolyzing O-glycosyl compounds"/>
    <property type="evidence" value="ECO:0007669"/>
    <property type="project" value="InterPro"/>
</dbReference>
<comment type="caution">
    <text evidence="5">The sequence shown here is derived from an EMBL/GenBank/DDBJ whole genome shotgun (WGS) entry which is preliminary data.</text>
</comment>
<evidence type="ECO:0000256" key="3">
    <source>
        <dbReference type="RuleBase" id="RU361153"/>
    </source>
</evidence>
<sequence length="357" mass="40884">MRKWSVEKAWNWHAQQGWLRGFNYLPRTAVNWTEMWQRETFDPACIAQELQWAKAIGFNSLRTNLPFIVWEHDRDGLIDRIGQFLEICHQNDIRVMLTLMDDCGFSGEHPFLGQQKLPVPGVHNSQAAASPGRNIVMQPALWGLVERYIKDIVGHFGQHKTLIVWDLYNEPTNRMIFTPSGQTTFDPALERRSHRLMVLAFRWAREMKPQQPLTVGAWHIAAGQDPALPVYSHPTDQRALALSDIISFHAYVPLAQLHQAITYLRQFKRPLLCTEWMARHAASVMHEQLPLFKAQGIGCWQWGLVKGRTQTWLPWPGLATVDASAPPRWFHDLLDETGAAFDETETALIKQLAAEGG</sequence>
<evidence type="ECO:0000259" key="4">
    <source>
        <dbReference type="Pfam" id="PF00150"/>
    </source>
</evidence>
<keyword evidence="5" id="KW-0119">Carbohydrate metabolism</keyword>
<comment type="similarity">
    <text evidence="3">Belongs to the glycosyl hydrolase 5 (cellulase A) family.</text>
</comment>
<dbReference type="Gene3D" id="3.20.20.80">
    <property type="entry name" value="Glycosidases"/>
    <property type="match status" value="1"/>
</dbReference>
<dbReference type="RefSeq" id="WP_048887946.1">
    <property type="nucleotide sequence ID" value="NZ_LFEJ01000014.1"/>
</dbReference>
<dbReference type="SUPFAM" id="SSF51445">
    <property type="entry name" value="(Trans)glycosidases"/>
    <property type="match status" value="1"/>
</dbReference>
<evidence type="ECO:0000256" key="2">
    <source>
        <dbReference type="ARBA" id="ARBA00023295"/>
    </source>
</evidence>
<keyword evidence="5" id="KW-0624">Polysaccharide degradation</keyword>
<dbReference type="EMBL" id="LFEJ01000014">
    <property type="protein sequence ID" value="KMV34603.1"/>
    <property type="molecule type" value="Genomic_DNA"/>
</dbReference>
<dbReference type="Pfam" id="PF00150">
    <property type="entry name" value="Cellulase"/>
    <property type="match status" value="1"/>
</dbReference>
<keyword evidence="2 3" id="KW-0326">Glycosidase</keyword>
<dbReference type="InterPro" id="IPR017853">
    <property type="entry name" value="GH"/>
</dbReference>
<proteinExistence type="inferred from homology"/>
<evidence type="ECO:0000313" key="5">
    <source>
        <dbReference type="EMBL" id="KMV34603.1"/>
    </source>
</evidence>
<name>A0A0J8VM74_9ENTR</name>
<dbReference type="AlphaFoldDB" id="A0A0J8VM74"/>
<organism evidence="5 6">
    <name type="scientific">Franconibacter pulveris</name>
    <dbReference type="NCBI Taxonomy" id="435910"/>
    <lineage>
        <taxon>Bacteria</taxon>
        <taxon>Pseudomonadati</taxon>
        <taxon>Pseudomonadota</taxon>
        <taxon>Gammaproteobacteria</taxon>
        <taxon>Enterobacterales</taxon>
        <taxon>Enterobacteriaceae</taxon>
        <taxon>Franconibacter</taxon>
    </lineage>
</organism>
<feature type="domain" description="Glycoside hydrolase family 5" evidence="4">
    <location>
        <begin position="31"/>
        <end position="302"/>
    </location>
</feature>
<accession>A0A0J8VM74</accession>
<dbReference type="PATRIC" id="fig|1656095.3.peg.1155"/>
<evidence type="ECO:0000313" key="6">
    <source>
        <dbReference type="Proteomes" id="UP000037315"/>
    </source>
</evidence>
<evidence type="ECO:0000256" key="1">
    <source>
        <dbReference type="ARBA" id="ARBA00022801"/>
    </source>
</evidence>
<protein>
    <submittedName>
        <fullName evidence="5">1,4-beta-xylanase</fullName>
    </submittedName>
</protein>
<keyword evidence="1 3" id="KW-0378">Hydrolase</keyword>
<reference evidence="5 6" key="1">
    <citation type="submission" date="2015-06" db="EMBL/GenBank/DDBJ databases">
        <title>Genome sequencing of Cronobacter sp. strain DJ34 isolated from petroleum contaminated sludge of Duliajan Oil Fields, Assam, India.</title>
        <authorList>
            <person name="Pal S."/>
            <person name="Banerjee T.D."/>
            <person name="Roy A."/>
            <person name="Sar P."/>
            <person name="Kazy S.K."/>
        </authorList>
    </citation>
    <scope>NUCLEOTIDE SEQUENCE [LARGE SCALE GENOMIC DNA]</scope>
    <source>
        <strain evidence="5 6">DJ34</strain>
    </source>
</reference>
<dbReference type="InterPro" id="IPR001547">
    <property type="entry name" value="Glyco_hydro_5"/>
</dbReference>
<dbReference type="OrthoDB" id="9774262at2"/>
<keyword evidence="5" id="KW-0858">Xylan degradation</keyword>